<feature type="domain" description="AMP-dependent synthetase/ligase" evidence="4">
    <location>
        <begin position="8"/>
        <end position="368"/>
    </location>
</feature>
<dbReference type="InterPro" id="IPR020845">
    <property type="entry name" value="AMP-binding_CS"/>
</dbReference>
<comment type="similarity">
    <text evidence="1">Belongs to the ATP-dependent AMP-binding enzyme family.</text>
</comment>
<evidence type="ECO:0000259" key="5">
    <source>
        <dbReference type="Pfam" id="PF13193"/>
    </source>
</evidence>
<dbReference type="FunFam" id="3.30.300.30:FF:000008">
    <property type="entry name" value="2,3-dihydroxybenzoate-AMP ligase"/>
    <property type="match status" value="1"/>
</dbReference>
<dbReference type="PANTHER" id="PTHR43767:SF1">
    <property type="entry name" value="NONRIBOSOMAL PEPTIDE SYNTHASE PES1 (EUROFUNG)-RELATED"/>
    <property type="match status" value="1"/>
</dbReference>
<dbReference type="PANTHER" id="PTHR43767">
    <property type="entry name" value="LONG-CHAIN-FATTY-ACID--COA LIGASE"/>
    <property type="match status" value="1"/>
</dbReference>
<evidence type="ECO:0000256" key="1">
    <source>
        <dbReference type="ARBA" id="ARBA00006432"/>
    </source>
</evidence>
<evidence type="ECO:0000256" key="3">
    <source>
        <dbReference type="SAM" id="Phobius"/>
    </source>
</evidence>
<dbReference type="RefSeq" id="WP_188648009.1">
    <property type="nucleotide sequence ID" value="NZ_BMHQ01000007.1"/>
</dbReference>
<dbReference type="Proteomes" id="UP000625210">
    <property type="component" value="Unassembled WGS sequence"/>
</dbReference>
<feature type="domain" description="AMP-binding enzyme C-terminal" evidence="5">
    <location>
        <begin position="418"/>
        <end position="493"/>
    </location>
</feature>
<dbReference type="Gene3D" id="3.40.50.12780">
    <property type="entry name" value="N-terminal domain of ligase-like"/>
    <property type="match status" value="1"/>
</dbReference>
<organism evidence="6 7">
    <name type="scientific">Marinithermofilum abyssi</name>
    <dbReference type="NCBI Taxonomy" id="1571185"/>
    <lineage>
        <taxon>Bacteria</taxon>
        <taxon>Bacillati</taxon>
        <taxon>Bacillota</taxon>
        <taxon>Bacilli</taxon>
        <taxon>Bacillales</taxon>
        <taxon>Thermoactinomycetaceae</taxon>
        <taxon>Marinithermofilum</taxon>
    </lineage>
</organism>
<dbReference type="InterPro" id="IPR000873">
    <property type="entry name" value="AMP-dep_synth/lig_dom"/>
</dbReference>
<comment type="caution">
    <text evidence="6">The sequence shown here is derived from an EMBL/GenBank/DDBJ whole genome shotgun (WGS) entry which is preliminary data.</text>
</comment>
<feature type="transmembrane region" description="Helical" evidence="3">
    <location>
        <begin position="63"/>
        <end position="83"/>
    </location>
</feature>
<proteinExistence type="inferred from homology"/>
<reference evidence="6" key="1">
    <citation type="journal article" date="2014" name="Int. J. Syst. Evol. Microbiol.">
        <title>Complete genome sequence of Corynebacterium casei LMG S-19264T (=DSM 44701T), isolated from a smear-ripened cheese.</title>
        <authorList>
            <consortium name="US DOE Joint Genome Institute (JGI-PGF)"/>
            <person name="Walter F."/>
            <person name="Albersmeier A."/>
            <person name="Kalinowski J."/>
            <person name="Ruckert C."/>
        </authorList>
    </citation>
    <scope>NUCLEOTIDE SEQUENCE</scope>
    <source>
        <strain evidence="6">CGMCC 1.15179</strain>
    </source>
</reference>
<gene>
    <name evidence="6" type="ORF">GCM10011571_22820</name>
</gene>
<evidence type="ECO:0000313" key="6">
    <source>
        <dbReference type="EMBL" id="GGE20298.1"/>
    </source>
</evidence>
<dbReference type="InterPro" id="IPR042099">
    <property type="entry name" value="ANL_N_sf"/>
</dbReference>
<name>A0A8J2YEB1_9BACL</name>
<dbReference type="Pfam" id="PF00501">
    <property type="entry name" value="AMP-binding"/>
    <property type="match status" value="1"/>
</dbReference>
<keyword evidence="3" id="KW-0812">Transmembrane</keyword>
<reference evidence="6" key="2">
    <citation type="submission" date="2020-09" db="EMBL/GenBank/DDBJ databases">
        <authorList>
            <person name="Sun Q."/>
            <person name="Zhou Y."/>
        </authorList>
    </citation>
    <scope>NUCLEOTIDE SEQUENCE</scope>
    <source>
        <strain evidence="6">CGMCC 1.15179</strain>
    </source>
</reference>
<dbReference type="InterPro" id="IPR050237">
    <property type="entry name" value="ATP-dep_AMP-bd_enzyme"/>
</dbReference>
<dbReference type="PROSITE" id="PS00455">
    <property type="entry name" value="AMP_BINDING"/>
    <property type="match status" value="1"/>
</dbReference>
<protein>
    <submittedName>
        <fullName evidence="6">Acyl-CoA synthetase</fullName>
    </submittedName>
</protein>
<dbReference type="Pfam" id="PF13193">
    <property type="entry name" value="AMP-binding_C"/>
    <property type="match status" value="1"/>
</dbReference>
<dbReference type="InterPro" id="IPR025110">
    <property type="entry name" value="AMP-bd_C"/>
</dbReference>
<dbReference type="Gene3D" id="3.30.300.30">
    <property type="match status" value="1"/>
</dbReference>
<sequence length="508" mass="56447">MNIGATLARNARRIPDKIAIHFREKSYTYDRLNREVNRLAHGLIAEGVRKGDKVALMMKNSDLYMVVFYAIMKVGAVAVPVNFRLTSKEVGYILDNSDTSVVFFDDEYAEIIKNATDGNDTILSSISVGSQALTGHKNIDEVMTNNESEPAVDVKESDDAEILYTSGTTGLPKGAVFDHHRVLHVALNVSIVLKMNPEDTLLHIAPLFHSAQLNLFMISGTYLGCTQVIQESFDPEETFKAIERHKISLFFAVPTMYNFLLQVPDKEKYDLSSVQRCGYGAAPMPVALLEKAMNLFGTDQFYNMCGLTEGGPGGIILLPSEHKEKLGAGGKAMLNTEVRVISDSGEDIQPGEVGEMIIRGETVMKGYYKKPEETKKALRDCWLYTGDLATIDEDGYITLVDRKKDMIISGGENVYSTEVEQVLYKHPELLEAAVIGLPDEVWGEKVAAVVVPKPGAQLDHEEIKSFCRKELAGYKVPRTIFEYKEIPRNASGKILKYKLREELKAAKS</sequence>
<keyword evidence="3" id="KW-0472">Membrane</keyword>
<evidence type="ECO:0000259" key="4">
    <source>
        <dbReference type="Pfam" id="PF00501"/>
    </source>
</evidence>
<dbReference type="CDD" id="cd17631">
    <property type="entry name" value="FACL_FadD13-like"/>
    <property type="match status" value="1"/>
</dbReference>
<accession>A0A8J2YEB1</accession>
<dbReference type="SUPFAM" id="SSF56801">
    <property type="entry name" value="Acetyl-CoA synthetase-like"/>
    <property type="match status" value="1"/>
</dbReference>
<keyword evidence="3" id="KW-1133">Transmembrane helix</keyword>
<dbReference type="GO" id="GO:0016878">
    <property type="term" value="F:acid-thiol ligase activity"/>
    <property type="evidence" value="ECO:0007669"/>
    <property type="project" value="UniProtKB-ARBA"/>
</dbReference>
<keyword evidence="2" id="KW-0436">Ligase</keyword>
<dbReference type="NCBIfam" id="NF004837">
    <property type="entry name" value="PRK06187.1"/>
    <property type="match status" value="1"/>
</dbReference>
<dbReference type="EMBL" id="BMHQ01000007">
    <property type="protein sequence ID" value="GGE20298.1"/>
    <property type="molecule type" value="Genomic_DNA"/>
</dbReference>
<keyword evidence="7" id="KW-1185">Reference proteome</keyword>
<dbReference type="AlphaFoldDB" id="A0A8J2YEB1"/>
<evidence type="ECO:0000313" key="7">
    <source>
        <dbReference type="Proteomes" id="UP000625210"/>
    </source>
</evidence>
<evidence type="ECO:0000256" key="2">
    <source>
        <dbReference type="ARBA" id="ARBA00022598"/>
    </source>
</evidence>
<dbReference type="InterPro" id="IPR045851">
    <property type="entry name" value="AMP-bd_C_sf"/>
</dbReference>